<reference evidence="2 3" key="1">
    <citation type="submission" date="2019-01" db="EMBL/GenBank/DDBJ databases">
        <authorList>
            <person name="Chen W.-M."/>
        </authorList>
    </citation>
    <scope>NUCLEOTIDE SEQUENCE [LARGE SCALE GENOMIC DNA]</scope>
    <source>
        <strain evidence="2 3">CCP-18</strain>
    </source>
</reference>
<sequence length="171" mass="18568">MSLLHTPPAVGFDQPFEMLSACHERVQRSLALLGRLAAHLPMAGADAAARDAAGDVLRYFDLAAPHHHEDEERHVLPRLRAMGRADVADRLAADHQAMHAAWAALRPGLLALRDDARVPDTGSWAAFGDLYDAHIALEEQVAYPAVRRTLAEGEIAVMGDEMAGRRRTGLA</sequence>
<gene>
    <name evidence="2" type="ORF">EOD73_06950</name>
</gene>
<feature type="domain" description="Hemerythrin-like" evidence="1">
    <location>
        <begin position="15"/>
        <end position="145"/>
    </location>
</feature>
<dbReference type="Pfam" id="PF01814">
    <property type="entry name" value="Hemerythrin"/>
    <property type="match status" value="1"/>
</dbReference>
<accession>A0A437LTH3</accession>
<dbReference type="CDD" id="cd12108">
    <property type="entry name" value="Hr-like"/>
    <property type="match status" value="1"/>
</dbReference>
<dbReference type="InterPro" id="IPR012312">
    <property type="entry name" value="Hemerythrin-like"/>
</dbReference>
<dbReference type="Gene3D" id="1.20.120.520">
    <property type="entry name" value="nmb1532 protein domain like"/>
    <property type="match status" value="1"/>
</dbReference>
<keyword evidence="3" id="KW-1185">Reference proteome</keyword>
<dbReference type="AlphaFoldDB" id="A0A437LTH3"/>
<dbReference type="Proteomes" id="UP000288587">
    <property type="component" value="Unassembled WGS sequence"/>
</dbReference>
<organism evidence="2 3">
    <name type="scientific">Inhella crocodyli</name>
    <dbReference type="NCBI Taxonomy" id="2499851"/>
    <lineage>
        <taxon>Bacteria</taxon>
        <taxon>Pseudomonadati</taxon>
        <taxon>Pseudomonadota</taxon>
        <taxon>Betaproteobacteria</taxon>
        <taxon>Burkholderiales</taxon>
        <taxon>Sphaerotilaceae</taxon>
        <taxon>Inhella</taxon>
    </lineage>
</organism>
<evidence type="ECO:0000313" key="3">
    <source>
        <dbReference type="Proteomes" id="UP000288587"/>
    </source>
</evidence>
<name>A0A437LTH3_9BURK</name>
<dbReference type="OrthoDB" id="8898809at2"/>
<evidence type="ECO:0000259" key="1">
    <source>
        <dbReference type="Pfam" id="PF01814"/>
    </source>
</evidence>
<evidence type="ECO:0000313" key="2">
    <source>
        <dbReference type="EMBL" id="RVT88698.1"/>
    </source>
</evidence>
<proteinExistence type="predicted"/>
<dbReference type="EMBL" id="SACM01000001">
    <property type="protein sequence ID" value="RVT88698.1"/>
    <property type="molecule type" value="Genomic_DNA"/>
</dbReference>
<protein>
    <submittedName>
        <fullName evidence="2">Hemerythrin domain-containing protein</fullName>
    </submittedName>
</protein>
<comment type="caution">
    <text evidence="2">The sequence shown here is derived from an EMBL/GenBank/DDBJ whole genome shotgun (WGS) entry which is preliminary data.</text>
</comment>
<dbReference type="RefSeq" id="WP_127682134.1">
    <property type="nucleotide sequence ID" value="NZ_SACM01000001.1"/>
</dbReference>